<dbReference type="AlphaFoldDB" id="A0AAD1XK00"/>
<proteinExistence type="predicted"/>
<gene>
    <name evidence="1" type="ORF">ECRASSUSDP1_LOCUS15466</name>
</gene>
<evidence type="ECO:0000313" key="2">
    <source>
        <dbReference type="Proteomes" id="UP001295684"/>
    </source>
</evidence>
<organism evidence="1 2">
    <name type="scientific">Euplotes crassus</name>
    <dbReference type="NCBI Taxonomy" id="5936"/>
    <lineage>
        <taxon>Eukaryota</taxon>
        <taxon>Sar</taxon>
        <taxon>Alveolata</taxon>
        <taxon>Ciliophora</taxon>
        <taxon>Intramacronucleata</taxon>
        <taxon>Spirotrichea</taxon>
        <taxon>Hypotrichia</taxon>
        <taxon>Euplotida</taxon>
        <taxon>Euplotidae</taxon>
        <taxon>Moneuplotes</taxon>
    </lineage>
</organism>
<comment type="caution">
    <text evidence="1">The sequence shown here is derived from an EMBL/GenBank/DDBJ whole genome shotgun (WGS) entry which is preliminary data.</text>
</comment>
<dbReference type="EMBL" id="CAMPGE010015497">
    <property type="protein sequence ID" value="CAI2374115.1"/>
    <property type="molecule type" value="Genomic_DNA"/>
</dbReference>
<evidence type="ECO:0000313" key="1">
    <source>
        <dbReference type="EMBL" id="CAI2374115.1"/>
    </source>
</evidence>
<dbReference type="Proteomes" id="UP001295684">
    <property type="component" value="Unassembled WGS sequence"/>
</dbReference>
<name>A0AAD1XK00_EUPCR</name>
<keyword evidence="2" id="KW-1185">Reference proteome</keyword>
<accession>A0AAD1XK00</accession>
<protein>
    <submittedName>
        <fullName evidence="1">Uncharacterized protein</fullName>
    </submittedName>
</protein>
<reference evidence="1" key="1">
    <citation type="submission" date="2023-07" db="EMBL/GenBank/DDBJ databases">
        <authorList>
            <consortium name="AG Swart"/>
            <person name="Singh M."/>
            <person name="Singh A."/>
            <person name="Seah K."/>
            <person name="Emmerich C."/>
        </authorList>
    </citation>
    <scope>NUCLEOTIDE SEQUENCE</scope>
    <source>
        <strain evidence="1">DP1</strain>
    </source>
</reference>
<sequence length="326" mass="37169">MGANIQKQFDMTVVKPSTYHSSATMFSKFSLMCEILPFLGFYPQWEALLLSLNNSSRQLFDKNKEAFKELNSKCLKDLGTYEEMFELCQILRSSGLDNKVTIPDLINYEIQLKCVSKAEIVEDFLTKVTNSNICTFPRMKKFWVSPVKAMSIKSREGLKHIFDNISFKGLNSLYLQANDLAISSFMPSLKKTLLSVRSQVYLKGFMISKDQFRDIIEGSSHSSQLILCFCVIGSLGSDFILNSEIEYKIDKLSLYGTCIILNPNTLNEPKLKLLIDGMNKTSLTQSLKSVEVYDKWYPARKVQKLFDEKCFEVEVSGKKEEPTGIN</sequence>